<sequence>MPGVETNLETATALDTAALVRSGRLSALEACDAAIARIEAKNGPLNAVVVKDYDRARDAAKALDARRTPDDPRPLLGVPITVKEANDVVGLPTTWGFEMFANFQPQEDSPPVARLKAAGAVILGKTNVPVALADWESVNPVYGRTVNPYDHSRTPGGSSGGSAAALASGMVPLELGSDIGGSIRFPSNFCGVWGHKPTYGIVPLKGHNPPGTDGVDVPLAVVGPMARSAADLRVVLDVVAGPLNAAWKLDLPAPRHTALKDFRVLVLGTDDLPPVDAAVSGPIAALAEALENQGAQVVRKVSGLPDFASVHQDYLRLLNTAITRGTPEARPIDAHAYMNLLDAQLNLQRQWASLFRDIDVVLSPAFSTAAFPHMEEAEWAKRQLTVNGQAIPYASQLMWAGLATFPGLPSTAVPLARTSEGLPTGMQVLGNLYEDRTMLAFAELLQAEGLSA</sequence>
<dbReference type="Proteomes" id="UP000024816">
    <property type="component" value="Unassembled WGS sequence"/>
</dbReference>
<dbReference type="GO" id="GO:0012505">
    <property type="term" value="C:endomembrane system"/>
    <property type="evidence" value="ECO:0007669"/>
    <property type="project" value="TreeGrafter"/>
</dbReference>
<dbReference type="eggNOG" id="COG0154">
    <property type="taxonomic scope" value="Bacteria"/>
</dbReference>
<protein>
    <submittedName>
        <fullName evidence="2">Amidase family protein</fullName>
    </submittedName>
</protein>
<dbReference type="STRING" id="1280952.HJA_10785"/>
<dbReference type="Pfam" id="PF01425">
    <property type="entry name" value="Amidase"/>
    <property type="match status" value="1"/>
</dbReference>
<comment type="caution">
    <text evidence="2">The sequence shown here is derived from an EMBL/GenBank/DDBJ whole genome shotgun (WGS) entry which is preliminary data.</text>
</comment>
<dbReference type="SUPFAM" id="SSF75304">
    <property type="entry name" value="Amidase signature (AS) enzymes"/>
    <property type="match status" value="1"/>
</dbReference>
<feature type="domain" description="Amidase" evidence="1">
    <location>
        <begin position="31"/>
        <end position="317"/>
    </location>
</feature>
<dbReference type="Gene3D" id="3.90.1300.10">
    <property type="entry name" value="Amidase signature (AS) domain"/>
    <property type="match status" value="1"/>
</dbReference>
<keyword evidence="3" id="KW-1185">Reference proteome</keyword>
<proteinExistence type="predicted"/>
<dbReference type="AlphaFoldDB" id="A0A059FBU5"/>
<accession>A0A059FBU5</accession>
<dbReference type="RefSeq" id="WP_035582034.1">
    <property type="nucleotide sequence ID" value="NZ_ARYJ01000006.1"/>
</dbReference>
<organism evidence="2 3">
    <name type="scientific">Hyphomonas jannaschiana VP2</name>
    <dbReference type="NCBI Taxonomy" id="1280952"/>
    <lineage>
        <taxon>Bacteria</taxon>
        <taxon>Pseudomonadati</taxon>
        <taxon>Pseudomonadota</taxon>
        <taxon>Alphaproteobacteria</taxon>
        <taxon>Hyphomonadales</taxon>
        <taxon>Hyphomonadaceae</taxon>
        <taxon>Hyphomonas</taxon>
    </lineage>
</organism>
<dbReference type="EMBL" id="ARYJ01000006">
    <property type="protein sequence ID" value="KCZ88062.1"/>
    <property type="molecule type" value="Genomic_DNA"/>
</dbReference>
<evidence type="ECO:0000313" key="3">
    <source>
        <dbReference type="Proteomes" id="UP000024816"/>
    </source>
</evidence>
<dbReference type="InterPro" id="IPR052739">
    <property type="entry name" value="FAAH2"/>
</dbReference>
<dbReference type="PANTHER" id="PTHR43372">
    <property type="entry name" value="FATTY-ACID AMIDE HYDROLASE"/>
    <property type="match status" value="1"/>
</dbReference>
<dbReference type="PATRIC" id="fig|1280952.3.peg.2154"/>
<evidence type="ECO:0000313" key="2">
    <source>
        <dbReference type="EMBL" id="KCZ88062.1"/>
    </source>
</evidence>
<gene>
    <name evidence="2" type="ORF">HJA_10785</name>
</gene>
<reference evidence="2 3" key="1">
    <citation type="journal article" date="2014" name="Antonie Van Leeuwenhoek">
        <title>Hyphomonas beringensis sp. nov. and Hyphomonas chukchiensis sp. nov., isolated from surface seawater of the Bering Sea and Chukchi Sea.</title>
        <authorList>
            <person name="Li C."/>
            <person name="Lai Q."/>
            <person name="Li G."/>
            <person name="Dong C."/>
            <person name="Wang J."/>
            <person name="Liao Y."/>
            <person name="Shao Z."/>
        </authorList>
    </citation>
    <scope>NUCLEOTIDE SEQUENCE [LARGE SCALE GENOMIC DNA]</scope>
    <source>
        <strain evidence="2 3">VP2</strain>
    </source>
</reference>
<dbReference type="OrthoDB" id="9777859at2"/>
<name>A0A059FBU5_9PROT</name>
<dbReference type="PANTHER" id="PTHR43372:SF4">
    <property type="entry name" value="FATTY-ACID AMIDE HYDROLASE 2"/>
    <property type="match status" value="1"/>
</dbReference>
<dbReference type="InterPro" id="IPR036928">
    <property type="entry name" value="AS_sf"/>
</dbReference>
<dbReference type="InterPro" id="IPR023631">
    <property type="entry name" value="Amidase_dom"/>
</dbReference>
<evidence type="ECO:0000259" key="1">
    <source>
        <dbReference type="Pfam" id="PF01425"/>
    </source>
</evidence>